<dbReference type="Proteomes" id="UP000624703">
    <property type="component" value="Unassembled WGS sequence"/>
</dbReference>
<keyword evidence="3" id="KW-1185">Reference proteome</keyword>
<evidence type="ECO:0000256" key="1">
    <source>
        <dbReference type="SAM" id="SignalP"/>
    </source>
</evidence>
<reference evidence="2" key="1">
    <citation type="submission" date="2021-01" db="EMBL/GenBank/DDBJ databases">
        <title>Modified the classification status of verrucomicrobia.</title>
        <authorList>
            <person name="Feng X."/>
        </authorList>
    </citation>
    <scope>NUCLEOTIDE SEQUENCE</scope>
    <source>
        <strain evidence="2">_KCTC 22039</strain>
    </source>
</reference>
<gene>
    <name evidence="2" type="ORF">JIN82_14510</name>
</gene>
<sequence>MKKFLGLSLSIIVLSTSQLLAEAPKYSVQSASAILVELQDSKYEPLLKEWLKTHHPAIFAKLSPELAETQKPAAEDDSLIQIASELNAAVADKQAILLDYYINTKCNDGWELFSMSEKFIVFKRVAKSN</sequence>
<protein>
    <submittedName>
        <fullName evidence="2">Uncharacterized protein</fullName>
    </submittedName>
</protein>
<organism evidence="2 3">
    <name type="scientific">Persicirhabdus sediminis</name>
    <dbReference type="NCBI Taxonomy" id="454144"/>
    <lineage>
        <taxon>Bacteria</taxon>
        <taxon>Pseudomonadati</taxon>
        <taxon>Verrucomicrobiota</taxon>
        <taxon>Verrucomicrobiia</taxon>
        <taxon>Verrucomicrobiales</taxon>
        <taxon>Verrucomicrobiaceae</taxon>
        <taxon>Persicirhabdus</taxon>
    </lineage>
</organism>
<evidence type="ECO:0000313" key="2">
    <source>
        <dbReference type="EMBL" id="MBK1792373.1"/>
    </source>
</evidence>
<name>A0A8J7MJX6_9BACT</name>
<dbReference type="AlphaFoldDB" id="A0A8J7MJX6"/>
<dbReference type="RefSeq" id="WP_200312387.1">
    <property type="nucleotide sequence ID" value="NZ_JAENIM010000045.1"/>
</dbReference>
<feature type="signal peptide" evidence="1">
    <location>
        <begin position="1"/>
        <end position="21"/>
    </location>
</feature>
<proteinExistence type="predicted"/>
<accession>A0A8J7MJX6</accession>
<keyword evidence="1" id="KW-0732">Signal</keyword>
<comment type="caution">
    <text evidence="2">The sequence shown here is derived from an EMBL/GenBank/DDBJ whole genome shotgun (WGS) entry which is preliminary data.</text>
</comment>
<evidence type="ECO:0000313" key="3">
    <source>
        <dbReference type="Proteomes" id="UP000624703"/>
    </source>
</evidence>
<dbReference type="EMBL" id="JAENIM010000045">
    <property type="protein sequence ID" value="MBK1792373.1"/>
    <property type="molecule type" value="Genomic_DNA"/>
</dbReference>
<feature type="chain" id="PRO_5035224038" evidence="1">
    <location>
        <begin position="22"/>
        <end position="129"/>
    </location>
</feature>